<keyword evidence="4" id="KW-1133">Transmembrane helix</keyword>
<feature type="transmembrane region" description="Helical" evidence="4">
    <location>
        <begin position="6"/>
        <end position="23"/>
    </location>
</feature>
<dbReference type="Proteomes" id="UP000190961">
    <property type="component" value="Unassembled WGS sequence"/>
</dbReference>
<feature type="domain" description="HTH araC/xylS-type" evidence="5">
    <location>
        <begin position="284"/>
        <end position="385"/>
    </location>
</feature>
<dbReference type="InterPro" id="IPR009057">
    <property type="entry name" value="Homeodomain-like_sf"/>
</dbReference>
<dbReference type="SUPFAM" id="SSF46689">
    <property type="entry name" value="Homeodomain-like"/>
    <property type="match status" value="1"/>
</dbReference>
<accession>A0A1T5KIP2</accession>
<dbReference type="Pfam" id="PF12833">
    <property type="entry name" value="HTH_18"/>
    <property type="match status" value="1"/>
</dbReference>
<evidence type="ECO:0000259" key="5">
    <source>
        <dbReference type="PROSITE" id="PS01124"/>
    </source>
</evidence>
<keyword evidence="4" id="KW-0472">Membrane</keyword>
<keyword evidence="1" id="KW-0805">Transcription regulation</keyword>
<dbReference type="EMBL" id="FUZU01000001">
    <property type="protein sequence ID" value="SKC63616.1"/>
    <property type="molecule type" value="Genomic_DNA"/>
</dbReference>
<keyword evidence="2 6" id="KW-0238">DNA-binding</keyword>
<name>A0A1T5KIP2_9BACT</name>
<keyword evidence="7" id="KW-1185">Reference proteome</keyword>
<keyword evidence="4" id="KW-0812">Transmembrane</keyword>
<feature type="transmembrane region" description="Helical" evidence="4">
    <location>
        <begin position="63"/>
        <end position="82"/>
    </location>
</feature>
<gene>
    <name evidence="6" type="ORF">SAMN05660236_2240</name>
</gene>
<dbReference type="PROSITE" id="PS01124">
    <property type="entry name" value="HTH_ARAC_FAMILY_2"/>
    <property type="match status" value="1"/>
</dbReference>
<evidence type="ECO:0000313" key="6">
    <source>
        <dbReference type="EMBL" id="SKC63616.1"/>
    </source>
</evidence>
<evidence type="ECO:0000256" key="3">
    <source>
        <dbReference type="ARBA" id="ARBA00023163"/>
    </source>
</evidence>
<sequence length="386" mass="44134">MQLLSIINFTASIQGIFLSYLLFNKRSESREYRALGFLVLVMSIGLLGAVLGLSGYYKQFPHLMRIGDPMGLLLGPLLYLYIYLLTRGETPKRFYFHLVPFVLYVVSIIPFYTLSAEEKIAFGEKVFLNKNQSALALAIQVARTIHVMVYVVLSLALIKRFDKVLEKNFSEIEKINLHKCQDLLRLYVVVCAIAIVIFIAVFFIPFHLVMANNLVGLGISLLIYILAYVSWGQQVVKVNELVPVEAPQEIEHQTPFTAYSGNENGRITLHLSDEQYQNLSKRLEKLLDHDKVYLENELSLAQLSKKLNIVPYLASELINRKYQESFFDLINRHRIEEVKKRLTDPAFAYLSIFGVAVDCGFNSKSSFNTAFKKFTSLTPSQYRVSK</sequence>
<feature type="transmembrane region" description="Helical" evidence="4">
    <location>
        <begin position="214"/>
        <end position="231"/>
    </location>
</feature>
<dbReference type="InterPro" id="IPR018060">
    <property type="entry name" value="HTH_AraC"/>
</dbReference>
<proteinExistence type="predicted"/>
<dbReference type="PROSITE" id="PS00041">
    <property type="entry name" value="HTH_ARAC_FAMILY_1"/>
    <property type="match status" value="1"/>
</dbReference>
<dbReference type="GO" id="GO:0003700">
    <property type="term" value="F:DNA-binding transcription factor activity"/>
    <property type="evidence" value="ECO:0007669"/>
    <property type="project" value="InterPro"/>
</dbReference>
<feature type="transmembrane region" description="Helical" evidence="4">
    <location>
        <begin position="35"/>
        <end position="57"/>
    </location>
</feature>
<dbReference type="PANTHER" id="PTHR43280">
    <property type="entry name" value="ARAC-FAMILY TRANSCRIPTIONAL REGULATOR"/>
    <property type="match status" value="1"/>
</dbReference>
<keyword evidence="3" id="KW-0804">Transcription</keyword>
<dbReference type="InterPro" id="IPR020449">
    <property type="entry name" value="Tscrpt_reg_AraC-type_HTH"/>
</dbReference>
<dbReference type="SMART" id="SM00342">
    <property type="entry name" value="HTH_ARAC"/>
    <property type="match status" value="1"/>
</dbReference>
<dbReference type="GO" id="GO:0043565">
    <property type="term" value="F:sequence-specific DNA binding"/>
    <property type="evidence" value="ECO:0007669"/>
    <property type="project" value="InterPro"/>
</dbReference>
<protein>
    <submittedName>
        <fullName evidence="6">AraC-type DNA-binding protein</fullName>
    </submittedName>
</protein>
<dbReference type="Gene3D" id="1.10.10.60">
    <property type="entry name" value="Homeodomain-like"/>
    <property type="match status" value="1"/>
</dbReference>
<evidence type="ECO:0000313" key="7">
    <source>
        <dbReference type="Proteomes" id="UP000190961"/>
    </source>
</evidence>
<feature type="transmembrane region" description="Helical" evidence="4">
    <location>
        <begin position="94"/>
        <end position="114"/>
    </location>
</feature>
<dbReference type="STRING" id="688867.SAMN05660236_2240"/>
<dbReference type="InterPro" id="IPR018062">
    <property type="entry name" value="HTH_AraC-typ_CS"/>
</dbReference>
<feature type="transmembrane region" description="Helical" evidence="4">
    <location>
        <begin position="184"/>
        <end position="208"/>
    </location>
</feature>
<dbReference type="PANTHER" id="PTHR43280:SF29">
    <property type="entry name" value="ARAC-FAMILY TRANSCRIPTIONAL REGULATOR"/>
    <property type="match status" value="1"/>
</dbReference>
<evidence type="ECO:0000256" key="4">
    <source>
        <dbReference type="SAM" id="Phobius"/>
    </source>
</evidence>
<organism evidence="6 7">
    <name type="scientific">Ohtaekwangia koreensis</name>
    <dbReference type="NCBI Taxonomy" id="688867"/>
    <lineage>
        <taxon>Bacteria</taxon>
        <taxon>Pseudomonadati</taxon>
        <taxon>Bacteroidota</taxon>
        <taxon>Cytophagia</taxon>
        <taxon>Cytophagales</taxon>
        <taxon>Fulvivirgaceae</taxon>
        <taxon>Ohtaekwangia</taxon>
    </lineage>
</organism>
<dbReference type="AlphaFoldDB" id="A0A1T5KIP2"/>
<dbReference type="PRINTS" id="PR00032">
    <property type="entry name" value="HTHARAC"/>
</dbReference>
<evidence type="ECO:0000256" key="1">
    <source>
        <dbReference type="ARBA" id="ARBA00023015"/>
    </source>
</evidence>
<evidence type="ECO:0000256" key="2">
    <source>
        <dbReference type="ARBA" id="ARBA00023125"/>
    </source>
</evidence>
<reference evidence="6 7" key="1">
    <citation type="submission" date="2017-02" db="EMBL/GenBank/DDBJ databases">
        <authorList>
            <person name="Peterson S.W."/>
        </authorList>
    </citation>
    <scope>NUCLEOTIDE SEQUENCE [LARGE SCALE GENOMIC DNA]</scope>
    <source>
        <strain evidence="6 7">DSM 25262</strain>
    </source>
</reference>
<feature type="transmembrane region" description="Helical" evidence="4">
    <location>
        <begin position="134"/>
        <end position="158"/>
    </location>
</feature>